<evidence type="ECO:0000256" key="1">
    <source>
        <dbReference type="SAM" id="SignalP"/>
    </source>
</evidence>
<feature type="domain" description="Putative collagen-binding" evidence="2">
    <location>
        <begin position="376"/>
        <end position="465"/>
    </location>
</feature>
<dbReference type="KEGG" id="fcm:BIW12_07125"/>
<proteinExistence type="predicted"/>
<evidence type="ECO:0000259" key="3">
    <source>
        <dbReference type="Pfam" id="PF13204"/>
    </source>
</evidence>
<dbReference type="Proteomes" id="UP000178198">
    <property type="component" value="Chromosome"/>
</dbReference>
<evidence type="ECO:0000259" key="2">
    <source>
        <dbReference type="Pfam" id="PF12904"/>
    </source>
</evidence>
<dbReference type="Pfam" id="PF13204">
    <property type="entry name" value="Apiosidase"/>
    <property type="match status" value="1"/>
</dbReference>
<dbReference type="SUPFAM" id="SSF51445">
    <property type="entry name" value="(Trans)glycosidases"/>
    <property type="match status" value="1"/>
</dbReference>
<protein>
    <submittedName>
        <fullName evidence="4">Glycoside hydrolase</fullName>
    </submittedName>
</protein>
<dbReference type="STRING" id="1306519.BIW12_07125"/>
<feature type="chain" id="PRO_5009444591" evidence="1">
    <location>
        <begin position="26"/>
        <end position="471"/>
    </location>
</feature>
<dbReference type="PANTHER" id="PTHR37836:SF3">
    <property type="entry name" value="ENDOGLUCANASE"/>
    <property type="match status" value="1"/>
</dbReference>
<sequence>MISKKKIGKIITLAGLSFASICSNAQNTVKPLQNLQITANKQYFQTEDGKPFFWLGDTGWLAFSKLDREGVKKYFEDRKAKGFNVVQVMVLHNLNAVNVYGAQALMNDNLTHQITSPGNDPNNASEYDYWDHVDYTLDVAQQNGIYVAMVPVWGTNVSKKDSKVTKDQAEKYAKFLADRYKKRTNVIWLNGGDTKGNEFQDIWNAIGTTLKTSNPNQLVTFHPFGRTDSSENFHNATWLDFNMFQSGHKTYAQETDPTAFKEDNYKFVLRDLELKPKKPTLDGEPSYEGIPHGLHDTLQPKWNANDVRRYGYWSVLSGAAGYTYGHSAVMQFFRKGDNPAYGNKVLWNDAINDTGAGQMIYIKKLIEEFPFTEGVADASIIANQGTKYDYLPAIKGKKYALIYTYNGRKLAINLGKIEGNKVTASWYNPRNGEKTPIGVFDNKGKKEFQPSGKKEDGNDWVLILESVYPKI</sequence>
<feature type="signal peptide" evidence="1">
    <location>
        <begin position="1"/>
        <end position="25"/>
    </location>
</feature>
<dbReference type="InterPro" id="IPR017853">
    <property type="entry name" value="GH"/>
</dbReference>
<keyword evidence="1" id="KW-0732">Signal</keyword>
<dbReference type="InterPro" id="IPR025277">
    <property type="entry name" value="Apiosidase-like_cat_dom"/>
</dbReference>
<accession>A0A1D9PF14</accession>
<reference evidence="4 5" key="1">
    <citation type="submission" date="2016-10" db="EMBL/GenBank/DDBJ databases">
        <title>Complete Genome Sequence of Flavobacterium sp. PK15.</title>
        <authorList>
            <person name="Ekwe A."/>
            <person name="Kim S.B."/>
        </authorList>
    </citation>
    <scope>NUCLEOTIDE SEQUENCE [LARGE SCALE GENOMIC DNA]</scope>
    <source>
        <strain evidence="4 5">PK15</strain>
    </source>
</reference>
<dbReference type="OrthoDB" id="59486at2"/>
<dbReference type="AlphaFoldDB" id="A0A1D9PF14"/>
<dbReference type="EMBL" id="CP017774">
    <property type="protein sequence ID" value="APA00905.1"/>
    <property type="molecule type" value="Genomic_DNA"/>
</dbReference>
<dbReference type="PANTHER" id="PTHR37836">
    <property type="entry name" value="LMO1036 PROTEIN"/>
    <property type="match status" value="1"/>
</dbReference>
<evidence type="ECO:0000313" key="4">
    <source>
        <dbReference type="EMBL" id="APA00905.1"/>
    </source>
</evidence>
<keyword evidence="4" id="KW-0378">Hydrolase</keyword>
<evidence type="ECO:0000313" key="5">
    <source>
        <dbReference type="Proteomes" id="UP000178198"/>
    </source>
</evidence>
<dbReference type="InterPro" id="IPR024749">
    <property type="entry name" value="Collagen-bd_put"/>
</dbReference>
<dbReference type="Gene3D" id="3.20.20.80">
    <property type="entry name" value="Glycosidases"/>
    <property type="match status" value="1"/>
</dbReference>
<dbReference type="GO" id="GO:0016787">
    <property type="term" value="F:hydrolase activity"/>
    <property type="evidence" value="ECO:0007669"/>
    <property type="project" value="UniProtKB-KW"/>
</dbReference>
<keyword evidence="5" id="KW-1185">Reference proteome</keyword>
<feature type="domain" description="Apiosidase-like catalytic" evidence="3">
    <location>
        <begin position="39"/>
        <end position="372"/>
    </location>
</feature>
<gene>
    <name evidence="4" type="ORF">BIW12_07125</name>
</gene>
<organism evidence="4 5">
    <name type="scientific">Flavobacterium commune</name>
    <dbReference type="NCBI Taxonomy" id="1306519"/>
    <lineage>
        <taxon>Bacteria</taxon>
        <taxon>Pseudomonadati</taxon>
        <taxon>Bacteroidota</taxon>
        <taxon>Flavobacteriia</taxon>
        <taxon>Flavobacteriales</taxon>
        <taxon>Flavobacteriaceae</taxon>
        <taxon>Flavobacterium</taxon>
    </lineage>
</organism>
<dbReference type="Pfam" id="PF12904">
    <property type="entry name" value="Collagen_bind_2"/>
    <property type="match status" value="1"/>
</dbReference>
<name>A0A1D9PF14_9FLAO</name>